<accession>A0ABT7L9T4</accession>
<dbReference type="PANTHER" id="PTHR43249">
    <property type="entry name" value="UDP-N-ACETYL-2-AMINO-2-DEOXY-D-GLUCURONATE OXIDASE"/>
    <property type="match status" value="1"/>
</dbReference>
<evidence type="ECO:0000313" key="3">
    <source>
        <dbReference type="Proteomes" id="UP001235343"/>
    </source>
</evidence>
<feature type="domain" description="Gfo/Idh/MocA-like oxidoreductase N-terminal" evidence="1">
    <location>
        <begin position="6"/>
        <end position="126"/>
    </location>
</feature>
<protein>
    <submittedName>
        <fullName evidence="2">Gfo/Idh/MocA family oxidoreductase</fullName>
    </submittedName>
</protein>
<dbReference type="Gene3D" id="3.40.50.720">
    <property type="entry name" value="NAD(P)-binding Rossmann-like Domain"/>
    <property type="match status" value="1"/>
</dbReference>
<dbReference type="SUPFAM" id="SSF51735">
    <property type="entry name" value="NAD(P)-binding Rossmann-fold domains"/>
    <property type="match status" value="1"/>
</dbReference>
<evidence type="ECO:0000259" key="1">
    <source>
        <dbReference type="Pfam" id="PF01408"/>
    </source>
</evidence>
<proteinExistence type="predicted"/>
<reference evidence="2 3" key="1">
    <citation type="submission" date="2023-06" db="EMBL/GenBank/DDBJ databases">
        <title>Aquibacillus rhizosphaerae LR5S19.</title>
        <authorList>
            <person name="Sun J.-Q."/>
        </authorList>
    </citation>
    <scope>NUCLEOTIDE SEQUENCE [LARGE SCALE GENOMIC DNA]</scope>
    <source>
        <strain evidence="2 3">LR5S19</strain>
    </source>
</reference>
<dbReference type="InterPro" id="IPR052515">
    <property type="entry name" value="Gfo/Idh/MocA_Oxidoreductase"/>
</dbReference>
<dbReference type="SUPFAM" id="SSF55347">
    <property type="entry name" value="Glyceraldehyde-3-phosphate dehydrogenase-like, C-terminal domain"/>
    <property type="match status" value="1"/>
</dbReference>
<dbReference type="EMBL" id="JASTZU010000060">
    <property type="protein sequence ID" value="MDL4842618.1"/>
    <property type="molecule type" value="Genomic_DNA"/>
</dbReference>
<organism evidence="2 3">
    <name type="scientific">Aquibacillus rhizosphaerae</name>
    <dbReference type="NCBI Taxonomy" id="3051431"/>
    <lineage>
        <taxon>Bacteria</taxon>
        <taxon>Bacillati</taxon>
        <taxon>Bacillota</taxon>
        <taxon>Bacilli</taxon>
        <taxon>Bacillales</taxon>
        <taxon>Bacillaceae</taxon>
        <taxon>Aquibacillus</taxon>
    </lineage>
</organism>
<comment type="caution">
    <text evidence="2">The sequence shown here is derived from an EMBL/GenBank/DDBJ whole genome shotgun (WGS) entry which is preliminary data.</text>
</comment>
<dbReference type="Proteomes" id="UP001235343">
    <property type="component" value="Unassembled WGS sequence"/>
</dbReference>
<dbReference type="RefSeq" id="WP_285933906.1">
    <property type="nucleotide sequence ID" value="NZ_JASTZU010000060.1"/>
</dbReference>
<dbReference type="Pfam" id="PF01408">
    <property type="entry name" value="GFO_IDH_MocA"/>
    <property type="match status" value="1"/>
</dbReference>
<keyword evidence="3" id="KW-1185">Reference proteome</keyword>
<gene>
    <name evidence="2" type="ORF">QQS35_19465</name>
</gene>
<evidence type="ECO:0000313" key="2">
    <source>
        <dbReference type="EMBL" id="MDL4842618.1"/>
    </source>
</evidence>
<dbReference type="Gene3D" id="3.30.360.10">
    <property type="entry name" value="Dihydrodipicolinate Reductase, domain 2"/>
    <property type="match status" value="1"/>
</dbReference>
<dbReference type="InterPro" id="IPR000683">
    <property type="entry name" value="Gfo/Idh/MocA-like_OxRdtase_N"/>
</dbReference>
<dbReference type="PANTHER" id="PTHR43249:SF1">
    <property type="entry name" value="D-GLUCOSIDE 3-DEHYDROGENASE"/>
    <property type="match status" value="1"/>
</dbReference>
<dbReference type="InterPro" id="IPR036291">
    <property type="entry name" value="NAD(P)-bd_dom_sf"/>
</dbReference>
<sequence>MKNKVSIVLVGISGYGSVYVRNSLDESEIAYIVGVVDINPKHSNYYEQLLEKNIPIYDTLEAFYQNYNADLAIISTPIHLHKQQSCHAMLNGSNVLCEKPATGNPKEVGEMMKVRDQTGKFLAIGYNWSFTESVQQLKQDVLDGLFGKPKRMKSIVLWPRNEEYYARTGWAGKKYSSNNEMIFDSIANNATAHFLHHMFYLLGSSIDSSCLLKDVTAELYRTNDIETFDTCAIKMNTTEDVEIYYYASHTVLENKSPQYEIEFENATISYNPNNNHNEIVASFTNGDKKVYKDPQQNTLAKLNVCIDAVANQHKDILCGVEAASTHVSCIQAIHESLENATVFSEVLVNYEEAEKLWWVDGLEQQLQACYTKWRLPSDEGIEWAERGKTVRLLES</sequence>
<name>A0ABT7L9T4_9BACI</name>